<feature type="non-terminal residue" evidence="4">
    <location>
        <position position="1"/>
    </location>
</feature>
<feature type="compositionally biased region" description="Acidic residues" evidence="2">
    <location>
        <begin position="59"/>
        <end position="70"/>
    </location>
</feature>
<dbReference type="SMART" id="SM00355">
    <property type="entry name" value="ZnF_C2H2"/>
    <property type="match status" value="4"/>
</dbReference>
<keyword evidence="1" id="KW-0862">Zinc</keyword>
<organism evidence="4">
    <name type="scientific">Arion vulgaris</name>
    <dbReference type="NCBI Taxonomy" id="1028688"/>
    <lineage>
        <taxon>Eukaryota</taxon>
        <taxon>Metazoa</taxon>
        <taxon>Spiralia</taxon>
        <taxon>Lophotrochozoa</taxon>
        <taxon>Mollusca</taxon>
        <taxon>Gastropoda</taxon>
        <taxon>Heterobranchia</taxon>
        <taxon>Euthyneura</taxon>
        <taxon>Panpulmonata</taxon>
        <taxon>Eupulmonata</taxon>
        <taxon>Stylommatophora</taxon>
        <taxon>Helicina</taxon>
        <taxon>Arionoidea</taxon>
        <taxon>Arionidae</taxon>
        <taxon>Arion</taxon>
    </lineage>
</organism>
<dbReference type="InterPro" id="IPR013087">
    <property type="entry name" value="Znf_C2H2_type"/>
</dbReference>
<feature type="non-terminal residue" evidence="4">
    <location>
        <position position="301"/>
    </location>
</feature>
<sequence>VDGNLQVRPLSVSTDVPSVITPDNQVLNISSAKQVCVRDEVCISDREKDLMQSLSSSDSESDTEETEDSISESDACEYKCRHCSETFTCRSAYIKHTKLHHNSSQNRSIHCKVCTRKFQDLTGLQAHLLQFRFCFIPLTRTLWERTQDPQSCSMCKKILESPKDLRKHCFKNMACRLRYINAVLQNQKGKDTFNRSVLTETPKTPLLPPNEIKISVSKTKENCSESKKGTNKVSLVRDNECPQDYDIPLINVAHDNGCTDKTKDAPSPSSKCLHCGKTYNNITKHLFKHQTCLNFYERHAN</sequence>
<evidence type="ECO:0000259" key="3">
    <source>
        <dbReference type="PROSITE" id="PS50157"/>
    </source>
</evidence>
<keyword evidence="1" id="KW-0479">Metal-binding</keyword>
<dbReference type="AlphaFoldDB" id="A0A0B6ZLE9"/>
<dbReference type="PROSITE" id="PS50157">
    <property type="entry name" value="ZINC_FINGER_C2H2_2"/>
    <property type="match status" value="1"/>
</dbReference>
<feature type="region of interest" description="Disordered" evidence="2">
    <location>
        <begin position="50"/>
        <end position="70"/>
    </location>
</feature>
<dbReference type="Gene3D" id="3.30.160.60">
    <property type="entry name" value="Classic Zinc Finger"/>
    <property type="match status" value="1"/>
</dbReference>
<dbReference type="PROSITE" id="PS00028">
    <property type="entry name" value="ZINC_FINGER_C2H2_1"/>
    <property type="match status" value="1"/>
</dbReference>
<protein>
    <recommendedName>
        <fullName evidence="3">C2H2-type domain-containing protein</fullName>
    </recommendedName>
</protein>
<evidence type="ECO:0000256" key="2">
    <source>
        <dbReference type="SAM" id="MobiDB-lite"/>
    </source>
</evidence>
<proteinExistence type="predicted"/>
<keyword evidence="1" id="KW-0863">Zinc-finger</keyword>
<gene>
    <name evidence="4" type="primary">ORF69912</name>
</gene>
<dbReference type="InterPro" id="IPR036236">
    <property type="entry name" value="Znf_C2H2_sf"/>
</dbReference>
<evidence type="ECO:0000256" key="1">
    <source>
        <dbReference type="PROSITE-ProRule" id="PRU00042"/>
    </source>
</evidence>
<accession>A0A0B6ZLE9</accession>
<feature type="domain" description="C2H2-type" evidence="3">
    <location>
        <begin position="78"/>
        <end position="105"/>
    </location>
</feature>
<evidence type="ECO:0000313" key="4">
    <source>
        <dbReference type="EMBL" id="CEK69343.1"/>
    </source>
</evidence>
<dbReference type="SUPFAM" id="SSF57667">
    <property type="entry name" value="beta-beta-alpha zinc fingers"/>
    <property type="match status" value="1"/>
</dbReference>
<name>A0A0B6ZLE9_9EUPU</name>
<dbReference type="EMBL" id="HACG01022478">
    <property type="protein sequence ID" value="CEK69343.1"/>
    <property type="molecule type" value="Transcribed_RNA"/>
</dbReference>
<dbReference type="GO" id="GO:0008270">
    <property type="term" value="F:zinc ion binding"/>
    <property type="evidence" value="ECO:0007669"/>
    <property type="project" value="UniProtKB-KW"/>
</dbReference>
<reference evidence="4" key="1">
    <citation type="submission" date="2014-12" db="EMBL/GenBank/DDBJ databases">
        <title>Insight into the proteome of Arion vulgaris.</title>
        <authorList>
            <person name="Aradska J."/>
            <person name="Bulat T."/>
            <person name="Smidak R."/>
            <person name="Sarate P."/>
            <person name="Gangsoo J."/>
            <person name="Sialana F."/>
            <person name="Bilban M."/>
            <person name="Lubec G."/>
        </authorList>
    </citation>
    <scope>NUCLEOTIDE SEQUENCE</scope>
    <source>
        <tissue evidence="4">Skin</tissue>
    </source>
</reference>